<dbReference type="EMBL" id="LGGW01000156">
    <property type="protein sequence ID" value="KUK86807.1"/>
    <property type="molecule type" value="Genomic_DNA"/>
</dbReference>
<evidence type="ECO:0000313" key="9">
    <source>
        <dbReference type="EMBL" id="KUK86807.1"/>
    </source>
</evidence>
<dbReference type="PANTHER" id="PTHR15680">
    <property type="entry name" value="RIBOSOMAL PROTEIN L19"/>
    <property type="match status" value="1"/>
</dbReference>
<reference evidence="10 11" key="2">
    <citation type="journal article" date="2015" name="MBio">
        <title>Genome-Resolved Metagenomic Analysis Reveals Roles for Candidate Phyla and Other Microbial Community Members in Biogeochemical Transformations in Oil Reservoirs.</title>
        <authorList>
            <person name="Hu P."/>
            <person name="Tom L."/>
            <person name="Singh A."/>
            <person name="Thomas B.C."/>
            <person name="Baker B.J."/>
            <person name="Piceno Y.M."/>
            <person name="Andersen G.L."/>
            <person name="Banfield J.F."/>
        </authorList>
    </citation>
    <scope>NUCLEOTIDE SEQUENCE [LARGE SCALE GENOMIC DNA]</scope>
</reference>
<dbReference type="PROSITE" id="PS01015">
    <property type="entry name" value="RIBOSOMAL_L19"/>
    <property type="match status" value="1"/>
</dbReference>
<dbReference type="InterPro" id="IPR018257">
    <property type="entry name" value="Ribosomal_bL19_CS"/>
</dbReference>
<dbReference type="GO" id="GO:0003735">
    <property type="term" value="F:structural constituent of ribosome"/>
    <property type="evidence" value="ECO:0007669"/>
    <property type="project" value="InterPro"/>
</dbReference>
<dbReference type="Proteomes" id="UP000264215">
    <property type="component" value="Unassembled WGS sequence"/>
</dbReference>
<dbReference type="Gene3D" id="2.30.30.790">
    <property type="match status" value="1"/>
</dbReference>
<dbReference type="AlphaFoldDB" id="A0A101H161"/>
<dbReference type="InterPro" id="IPR038657">
    <property type="entry name" value="Ribosomal_bL19_sf"/>
</dbReference>
<name>A0A101H161_9BACT</name>
<evidence type="ECO:0000256" key="4">
    <source>
        <dbReference type="ARBA" id="ARBA00035171"/>
    </source>
</evidence>
<reference evidence="7 12" key="3">
    <citation type="journal article" date="2018" name="Nat. Biotechnol.">
        <title>A standardized bacterial taxonomy based on genome phylogeny substantially revises the tree of life.</title>
        <authorList>
            <person name="Parks D.H."/>
            <person name="Chuvochina M."/>
            <person name="Waite D.W."/>
            <person name="Rinke C."/>
            <person name="Skarshewski A."/>
            <person name="Chaumeil P.A."/>
            <person name="Hugenholtz P."/>
        </authorList>
    </citation>
    <scope>NUCLEOTIDE SEQUENCE [LARGE SCALE GENOMIC DNA]</scope>
    <source>
        <strain evidence="7">UBA9905</strain>
    </source>
</reference>
<proteinExistence type="inferred from homology"/>
<dbReference type="PATRIC" id="fig|1236046.5.peg.1303"/>
<evidence type="ECO:0000256" key="3">
    <source>
        <dbReference type="ARBA" id="ARBA00023274"/>
    </source>
</evidence>
<evidence type="ECO:0000313" key="12">
    <source>
        <dbReference type="Proteomes" id="UP000264215"/>
    </source>
</evidence>
<evidence type="ECO:0000313" key="10">
    <source>
        <dbReference type="Proteomes" id="UP000054260"/>
    </source>
</evidence>
<dbReference type="PRINTS" id="PR00061">
    <property type="entry name" value="RIBOSOMALL19"/>
</dbReference>
<evidence type="ECO:0000256" key="1">
    <source>
        <dbReference type="ARBA" id="ARBA00005781"/>
    </source>
</evidence>
<dbReference type="Pfam" id="PF01245">
    <property type="entry name" value="Ribosomal_L19"/>
    <property type="match status" value="1"/>
</dbReference>
<comment type="similarity">
    <text evidence="1 5 6">Belongs to the bacterial ribosomal protein bL19 family.</text>
</comment>
<protein>
    <recommendedName>
        <fullName evidence="4 5">Large ribosomal subunit protein bL19</fullName>
    </recommendedName>
</protein>
<dbReference type="PIRSF" id="PIRSF002191">
    <property type="entry name" value="Ribosomal_L19"/>
    <property type="match status" value="1"/>
</dbReference>
<reference evidence="8" key="1">
    <citation type="journal article" date="2015" name="MBio">
        <title>Genome-resolved metagenomic analysis reveals roles for candidate phyla and other microbial community members in biogeochemical transformations in oil reservoirs.</title>
        <authorList>
            <person name="Hu P."/>
            <person name="Tom L."/>
            <person name="Singh A."/>
            <person name="Thomas B.C."/>
            <person name="Baker B.J."/>
            <person name="Piceno Y.M."/>
            <person name="Andersen G.L."/>
            <person name="Banfield J.F."/>
        </authorList>
    </citation>
    <scope>NUCLEOTIDE SEQUENCE [LARGE SCALE GENOMIC DNA]</scope>
    <source>
        <strain evidence="8">46_47</strain>
        <strain evidence="9">46_70</strain>
    </source>
</reference>
<evidence type="ECO:0000256" key="5">
    <source>
        <dbReference type="HAMAP-Rule" id="MF_00402"/>
    </source>
</evidence>
<keyword evidence="3 5" id="KW-0687">Ribonucleoprotein</keyword>
<gene>
    <name evidence="5 7" type="primary">rplS</name>
    <name evidence="7" type="ORF">DIT26_08665</name>
    <name evidence="8" type="ORF">XD86_0593</name>
    <name evidence="9" type="ORF">XE02_1337</name>
</gene>
<evidence type="ECO:0000313" key="11">
    <source>
        <dbReference type="Proteomes" id="UP000055014"/>
    </source>
</evidence>
<accession>A0A101H161</accession>
<dbReference type="Proteomes" id="UP000054260">
    <property type="component" value="Unassembled WGS sequence"/>
</dbReference>
<dbReference type="Proteomes" id="UP000055014">
    <property type="component" value="Unassembled WGS sequence"/>
</dbReference>
<dbReference type="InterPro" id="IPR001857">
    <property type="entry name" value="Ribosomal_bL19"/>
</dbReference>
<evidence type="ECO:0000313" key="7">
    <source>
        <dbReference type="EMBL" id="HCO70623.1"/>
    </source>
</evidence>
<dbReference type="InterPro" id="IPR008991">
    <property type="entry name" value="Translation_prot_SH3-like_sf"/>
</dbReference>
<dbReference type="SUPFAM" id="SSF50104">
    <property type="entry name" value="Translation proteins SH3-like domain"/>
    <property type="match status" value="1"/>
</dbReference>
<keyword evidence="2 5" id="KW-0689">Ribosomal protein</keyword>
<evidence type="ECO:0000256" key="6">
    <source>
        <dbReference type="RuleBase" id="RU000559"/>
    </source>
</evidence>
<dbReference type="EMBL" id="DQBS01000193">
    <property type="protein sequence ID" value="HCO70623.1"/>
    <property type="molecule type" value="Genomic_DNA"/>
</dbReference>
<evidence type="ECO:0000313" key="8">
    <source>
        <dbReference type="EMBL" id="KUK67785.1"/>
    </source>
</evidence>
<organism evidence="8 10">
    <name type="scientific">Mesotoga infera</name>
    <dbReference type="NCBI Taxonomy" id="1236046"/>
    <lineage>
        <taxon>Bacteria</taxon>
        <taxon>Thermotogati</taxon>
        <taxon>Thermotogota</taxon>
        <taxon>Thermotogae</taxon>
        <taxon>Kosmotogales</taxon>
        <taxon>Kosmotogaceae</taxon>
        <taxon>Mesotoga</taxon>
    </lineage>
</organism>
<dbReference type="GO" id="GO:0006412">
    <property type="term" value="P:translation"/>
    <property type="evidence" value="ECO:0007669"/>
    <property type="project" value="UniProtKB-UniRule"/>
</dbReference>
<dbReference type="PANTHER" id="PTHR15680:SF9">
    <property type="entry name" value="LARGE RIBOSOMAL SUBUNIT PROTEIN BL19M"/>
    <property type="match status" value="1"/>
</dbReference>
<dbReference type="FunFam" id="2.30.30.790:FF:000001">
    <property type="entry name" value="50S ribosomal protein L19"/>
    <property type="match status" value="1"/>
</dbReference>
<sequence>MDQYIRSLENEHLRDDLPKMGPGDTVRVSVRIKEGNKERIQAFEGIVMGIRGSGTGKSFTVRRVGAAGIGVERIFPFTSPSLEKIEVLRRGKVRRAKIYYIRDVKGKVKIKEKRD</sequence>
<comment type="function">
    <text evidence="5 6">This protein is located at the 30S-50S ribosomal subunit interface and may play a role in the structure and function of the aminoacyl-tRNA binding site.</text>
</comment>
<dbReference type="EMBL" id="LGGH01000069">
    <property type="protein sequence ID" value="KUK67785.1"/>
    <property type="molecule type" value="Genomic_DNA"/>
</dbReference>
<comment type="caution">
    <text evidence="8">The sequence shown here is derived from an EMBL/GenBank/DDBJ whole genome shotgun (WGS) entry which is preliminary data.</text>
</comment>
<dbReference type="HAMAP" id="MF_00402">
    <property type="entry name" value="Ribosomal_bL19"/>
    <property type="match status" value="1"/>
</dbReference>
<dbReference type="GO" id="GO:0022625">
    <property type="term" value="C:cytosolic large ribosomal subunit"/>
    <property type="evidence" value="ECO:0007669"/>
    <property type="project" value="TreeGrafter"/>
</dbReference>
<evidence type="ECO:0000256" key="2">
    <source>
        <dbReference type="ARBA" id="ARBA00022980"/>
    </source>
</evidence>
<dbReference type="NCBIfam" id="TIGR01024">
    <property type="entry name" value="rplS_bact"/>
    <property type="match status" value="1"/>
</dbReference>